<keyword evidence="2" id="KW-1185">Reference proteome</keyword>
<dbReference type="EMBL" id="CP142734">
    <property type="protein sequence ID" value="WUR04532.1"/>
    <property type="molecule type" value="Genomic_DNA"/>
</dbReference>
<evidence type="ECO:0000313" key="2">
    <source>
        <dbReference type="Proteomes" id="UP001334084"/>
    </source>
</evidence>
<sequence length="156" mass="19003">MNILKLIGYTLFVQANGQLKQYTRIFFSFNERYEIICCSITNKIPSVNSKNIERFYIQLKNRLLNEIIKEIENNFNEYLLSIQHEYIILVYYQLQLERFFIYKEVIESFKNINCERKTNKKGNEVYFENICENKCYLNEKLDEFEQKKTNTENHLC</sequence>
<dbReference type="GeneID" id="90542366"/>
<organism evidence="1 2">
    <name type="scientific">Vairimorpha necatrix</name>
    <dbReference type="NCBI Taxonomy" id="6039"/>
    <lineage>
        <taxon>Eukaryota</taxon>
        <taxon>Fungi</taxon>
        <taxon>Fungi incertae sedis</taxon>
        <taxon>Microsporidia</taxon>
        <taxon>Nosematidae</taxon>
        <taxon>Vairimorpha</taxon>
    </lineage>
</organism>
<accession>A0AAX4JF97</accession>
<gene>
    <name evidence="1" type="ORF">VNE69_09087</name>
</gene>
<dbReference type="KEGG" id="vnx:VNE69_09087"/>
<protein>
    <submittedName>
        <fullName evidence="1">Uncharacterized protein</fullName>
    </submittedName>
</protein>
<dbReference type="RefSeq" id="XP_065330677.1">
    <property type="nucleotide sequence ID" value="XM_065474605.1"/>
</dbReference>
<reference evidence="1" key="1">
    <citation type="journal article" date="2024" name="BMC Genomics">
        <title>Functional annotation of a divergent genome using sequence and structure-based similarity.</title>
        <authorList>
            <person name="Svedberg D."/>
            <person name="Winiger R.R."/>
            <person name="Berg A."/>
            <person name="Sharma H."/>
            <person name="Tellgren-Roth C."/>
            <person name="Debrunner-Vossbrinck B.A."/>
            <person name="Vossbrinck C.R."/>
            <person name="Barandun J."/>
        </authorList>
    </citation>
    <scope>NUCLEOTIDE SEQUENCE</scope>
    <source>
        <strain evidence="1">Illinois isolate</strain>
    </source>
</reference>
<proteinExistence type="predicted"/>
<name>A0AAX4JF97_9MICR</name>
<evidence type="ECO:0000313" key="1">
    <source>
        <dbReference type="EMBL" id="WUR04532.1"/>
    </source>
</evidence>
<dbReference type="Proteomes" id="UP001334084">
    <property type="component" value="Chromosome 9"/>
</dbReference>
<dbReference type="AlphaFoldDB" id="A0AAX4JF97"/>